<dbReference type="Gene3D" id="3.60.21.10">
    <property type="match status" value="1"/>
</dbReference>
<organism evidence="2">
    <name type="scientific">viral metagenome</name>
    <dbReference type="NCBI Taxonomy" id="1070528"/>
    <lineage>
        <taxon>unclassified sequences</taxon>
        <taxon>metagenomes</taxon>
        <taxon>organismal metagenomes</taxon>
    </lineage>
</organism>
<protein>
    <submittedName>
        <fullName evidence="2">Putative calcineurin-like phosphoesterase</fullName>
    </submittedName>
</protein>
<dbReference type="AlphaFoldDB" id="A0A6H1ZB80"/>
<evidence type="ECO:0000259" key="1">
    <source>
        <dbReference type="Pfam" id="PF00149"/>
    </source>
</evidence>
<dbReference type="EMBL" id="MT143986">
    <property type="protein sequence ID" value="QJA45166.1"/>
    <property type="molecule type" value="Genomic_DNA"/>
</dbReference>
<dbReference type="GO" id="GO:0016787">
    <property type="term" value="F:hydrolase activity"/>
    <property type="evidence" value="ECO:0007669"/>
    <property type="project" value="InterPro"/>
</dbReference>
<sequence>MYDLIVMADTHIKDNESIGGIDEIGRSKRTVDKINYLNTAITYAVDNKVDAIIIAGDLYDNNSPSNRLRSVVSKIFYKALKNNIKIYIIGGNHDTNDSISYNMMSECIYNDNLIFAKNTTINTNEDIQLKLLSWGQEDVLDKIKPLTSTILFGHLQIEGASYDNERLAKGFISPVALSQFTAVFCGHFHKRQKKGNYRYIGALCRNNFGERNNPCGFLRLCLDKGSIKEEYIVIDDRRFIQYEADILEEADIYKEIDSFDLKDNIVKVLFNIPPDLTLHKRKIKEYAKEKNPFEVLIEYERANEKINVSIEKNLGYVETFNKYNSLHTIPKHCILIGEDILKEVFEKGELKSIN</sequence>
<proteinExistence type="predicted"/>
<feature type="domain" description="Calcineurin-like phosphoesterase" evidence="1">
    <location>
        <begin position="5"/>
        <end position="190"/>
    </location>
</feature>
<dbReference type="InterPro" id="IPR050535">
    <property type="entry name" value="DNA_Repair-Maintenance_Comp"/>
</dbReference>
<name>A0A6H1ZB80_9ZZZZ</name>
<evidence type="ECO:0000313" key="3">
    <source>
        <dbReference type="EMBL" id="QJH99691.1"/>
    </source>
</evidence>
<dbReference type="SUPFAM" id="SSF56300">
    <property type="entry name" value="Metallo-dependent phosphatases"/>
    <property type="match status" value="1"/>
</dbReference>
<dbReference type="Pfam" id="PF00149">
    <property type="entry name" value="Metallophos"/>
    <property type="match status" value="1"/>
</dbReference>
<dbReference type="PANTHER" id="PTHR30337:SF0">
    <property type="entry name" value="NUCLEASE SBCCD SUBUNIT D"/>
    <property type="match status" value="1"/>
</dbReference>
<reference evidence="2" key="1">
    <citation type="submission" date="2020-03" db="EMBL/GenBank/DDBJ databases">
        <title>The deep terrestrial virosphere.</title>
        <authorList>
            <person name="Holmfeldt K."/>
            <person name="Nilsson E."/>
            <person name="Simone D."/>
            <person name="Lopez-Fernandez M."/>
            <person name="Wu X."/>
            <person name="de Brujin I."/>
            <person name="Lundin D."/>
            <person name="Andersson A."/>
            <person name="Bertilsson S."/>
            <person name="Dopson M."/>
        </authorList>
    </citation>
    <scope>NUCLEOTIDE SEQUENCE</scope>
    <source>
        <strain evidence="2">TM448A00186</strain>
        <strain evidence="3">TM448B01652</strain>
    </source>
</reference>
<gene>
    <name evidence="2" type="ORF">TM448A00186_0078</name>
    <name evidence="3" type="ORF">TM448B01652_0004</name>
</gene>
<dbReference type="InterPro" id="IPR004843">
    <property type="entry name" value="Calcineurin-like_PHP"/>
</dbReference>
<accession>A0A6H1ZB80</accession>
<dbReference type="InterPro" id="IPR029052">
    <property type="entry name" value="Metallo-depent_PP-like"/>
</dbReference>
<dbReference type="EMBL" id="MT144803">
    <property type="protein sequence ID" value="QJH99691.1"/>
    <property type="molecule type" value="Genomic_DNA"/>
</dbReference>
<evidence type="ECO:0000313" key="2">
    <source>
        <dbReference type="EMBL" id="QJA45166.1"/>
    </source>
</evidence>
<dbReference type="PANTHER" id="PTHR30337">
    <property type="entry name" value="COMPONENT OF ATP-DEPENDENT DSDNA EXONUCLEASE"/>
    <property type="match status" value="1"/>
</dbReference>